<keyword evidence="2" id="KW-1185">Reference proteome</keyword>
<evidence type="ECO:0000313" key="2">
    <source>
        <dbReference type="Proteomes" id="UP000036987"/>
    </source>
</evidence>
<reference evidence="2" key="1">
    <citation type="journal article" date="2016" name="Nature">
        <title>The genome of the seagrass Zostera marina reveals angiosperm adaptation to the sea.</title>
        <authorList>
            <person name="Olsen J.L."/>
            <person name="Rouze P."/>
            <person name="Verhelst B."/>
            <person name="Lin Y.-C."/>
            <person name="Bayer T."/>
            <person name="Collen J."/>
            <person name="Dattolo E."/>
            <person name="De Paoli E."/>
            <person name="Dittami S."/>
            <person name="Maumus F."/>
            <person name="Michel G."/>
            <person name="Kersting A."/>
            <person name="Lauritano C."/>
            <person name="Lohaus R."/>
            <person name="Toepel M."/>
            <person name="Tonon T."/>
            <person name="Vanneste K."/>
            <person name="Amirebrahimi M."/>
            <person name="Brakel J."/>
            <person name="Bostroem C."/>
            <person name="Chovatia M."/>
            <person name="Grimwood J."/>
            <person name="Jenkins J.W."/>
            <person name="Jueterbock A."/>
            <person name="Mraz A."/>
            <person name="Stam W.T."/>
            <person name="Tice H."/>
            <person name="Bornberg-Bauer E."/>
            <person name="Green P.J."/>
            <person name="Pearson G.A."/>
            <person name="Procaccini G."/>
            <person name="Duarte C.M."/>
            <person name="Schmutz J."/>
            <person name="Reusch T.B.H."/>
            <person name="Van de Peer Y."/>
        </authorList>
    </citation>
    <scope>NUCLEOTIDE SEQUENCE [LARGE SCALE GENOMIC DNA]</scope>
    <source>
        <strain evidence="2">cv. Finnish</strain>
    </source>
</reference>
<dbReference type="Gene3D" id="3.10.490.10">
    <property type="entry name" value="Gamma-glutamyl cyclotransferase-like"/>
    <property type="match status" value="1"/>
</dbReference>
<dbReference type="OMA" id="ALMCTRW"/>
<protein>
    <submittedName>
        <fullName evidence="1">Uncharacterized protein</fullName>
    </submittedName>
</protein>
<dbReference type="PANTHER" id="PTHR35748">
    <property type="entry name" value="OS05G0358400 PROTEIN"/>
    <property type="match status" value="1"/>
</dbReference>
<dbReference type="AlphaFoldDB" id="A0A0K9NK48"/>
<proteinExistence type="predicted"/>
<name>A0A0K9NK48_ZOSMR</name>
<accession>A0A0K9NK48</accession>
<sequence>MSVVHWNFPLTFHQFFRFPVVRHLSLVLHRFKKRLRIAKMSMDTTIPINAASVAAAGFVELKHESDFDILLHNDDLISVCGFGSLLSERSAKSTFPELQNFRIAKLNGFRRVFCHAAPIFFERGIAKEETKEISSLSVEPFTGETLVVTVFEIKKSEIPSFIEREHEFRFLAVTPEDLDGRPYDHLAVLCGRYSDEEYFLVRCKGSQELLYDRYGRHNIQKIWRNDILPCRLYLRHCVLAARNLGEVASDNFLDNTFLGDRSTSIRKYLSSTGVGIMEEEPIEALKARYGG</sequence>
<comment type="caution">
    <text evidence="1">The sequence shown here is derived from an EMBL/GenBank/DDBJ whole genome shotgun (WGS) entry which is preliminary data.</text>
</comment>
<dbReference type="OrthoDB" id="565040at2759"/>
<dbReference type="Proteomes" id="UP000036987">
    <property type="component" value="Unassembled WGS sequence"/>
</dbReference>
<dbReference type="EMBL" id="LFYR01002199">
    <property type="protein sequence ID" value="KMZ56350.1"/>
    <property type="molecule type" value="Genomic_DNA"/>
</dbReference>
<organism evidence="1 2">
    <name type="scientific">Zostera marina</name>
    <name type="common">Eelgrass</name>
    <dbReference type="NCBI Taxonomy" id="29655"/>
    <lineage>
        <taxon>Eukaryota</taxon>
        <taxon>Viridiplantae</taxon>
        <taxon>Streptophyta</taxon>
        <taxon>Embryophyta</taxon>
        <taxon>Tracheophyta</taxon>
        <taxon>Spermatophyta</taxon>
        <taxon>Magnoliopsida</taxon>
        <taxon>Liliopsida</taxon>
        <taxon>Zosteraceae</taxon>
        <taxon>Zostera</taxon>
    </lineage>
</organism>
<dbReference type="STRING" id="29655.A0A0K9NK48"/>
<evidence type="ECO:0000313" key="1">
    <source>
        <dbReference type="EMBL" id="KMZ56350.1"/>
    </source>
</evidence>
<gene>
    <name evidence="1" type="ORF">ZOSMA_96G00240</name>
</gene>
<dbReference type="PANTHER" id="PTHR35748:SF1">
    <property type="entry name" value="OS05G0358400 PROTEIN"/>
    <property type="match status" value="1"/>
</dbReference>